<dbReference type="AlphaFoldDB" id="A0A072TUT0"/>
<protein>
    <submittedName>
        <fullName evidence="1 2">Uncharacterized protein</fullName>
    </submittedName>
</protein>
<proteinExistence type="predicted"/>
<dbReference type="Proteomes" id="UP000002051">
    <property type="component" value="Chromosome 8"/>
</dbReference>
<sequence length="169" mass="19518">MGQPYSRVFPLSAANHSVKHNHKAGFQSNELSKPRKQFHDPLKNARMKATTVNYNNKKSISVAALVMRRKLDYFAEVIACLLCLLLDDNKLIRLLVHLPFTNFRVLFVTAKSFETAYLRNDSELVEQLCQKYRFVLTKKLYHGRVNMCSHLGFATGELEEWNQSKGKLK</sequence>
<dbReference type="EMBL" id="CM001224">
    <property type="protein sequence ID" value="KEH21279.1"/>
    <property type="molecule type" value="Genomic_DNA"/>
</dbReference>
<dbReference type="EnsemblPlants" id="KEH21279">
    <property type="protein sequence ID" value="KEH21279"/>
    <property type="gene ID" value="MTR_8g099875"/>
</dbReference>
<evidence type="ECO:0000313" key="1">
    <source>
        <dbReference type="EMBL" id="KEH21279.1"/>
    </source>
</evidence>
<dbReference type="HOGENOM" id="CLU_1580889_0_0_1"/>
<keyword evidence="3" id="KW-1185">Reference proteome</keyword>
<evidence type="ECO:0000313" key="2">
    <source>
        <dbReference type="EnsemblPlants" id="KEH21279"/>
    </source>
</evidence>
<evidence type="ECO:0000313" key="3">
    <source>
        <dbReference type="Proteomes" id="UP000002051"/>
    </source>
</evidence>
<gene>
    <name evidence="1" type="ordered locus">MTR_8g099875</name>
</gene>
<accession>A0A072TUT0</accession>
<reference evidence="2" key="3">
    <citation type="submission" date="2015-04" db="UniProtKB">
        <authorList>
            <consortium name="EnsemblPlants"/>
        </authorList>
    </citation>
    <scope>IDENTIFICATION</scope>
    <source>
        <strain evidence="2">cv. Jemalong A17</strain>
    </source>
</reference>
<organism evidence="1 3">
    <name type="scientific">Medicago truncatula</name>
    <name type="common">Barrel medic</name>
    <name type="synonym">Medicago tribuloides</name>
    <dbReference type="NCBI Taxonomy" id="3880"/>
    <lineage>
        <taxon>Eukaryota</taxon>
        <taxon>Viridiplantae</taxon>
        <taxon>Streptophyta</taxon>
        <taxon>Embryophyta</taxon>
        <taxon>Tracheophyta</taxon>
        <taxon>Spermatophyta</taxon>
        <taxon>Magnoliopsida</taxon>
        <taxon>eudicotyledons</taxon>
        <taxon>Gunneridae</taxon>
        <taxon>Pentapetalae</taxon>
        <taxon>rosids</taxon>
        <taxon>fabids</taxon>
        <taxon>Fabales</taxon>
        <taxon>Fabaceae</taxon>
        <taxon>Papilionoideae</taxon>
        <taxon>50 kb inversion clade</taxon>
        <taxon>NPAAA clade</taxon>
        <taxon>Hologalegina</taxon>
        <taxon>IRL clade</taxon>
        <taxon>Trifolieae</taxon>
        <taxon>Medicago</taxon>
    </lineage>
</organism>
<reference evidence="1 3" key="2">
    <citation type="journal article" date="2014" name="BMC Genomics">
        <title>An improved genome release (version Mt4.0) for the model legume Medicago truncatula.</title>
        <authorList>
            <person name="Tang H."/>
            <person name="Krishnakumar V."/>
            <person name="Bidwell S."/>
            <person name="Rosen B."/>
            <person name="Chan A."/>
            <person name="Zhou S."/>
            <person name="Gentzbittel L."/>
            <person name="Childs K.L."/>
            <person name="Yandell M."/>
            <person name="Gundlach H."/>
            <person name="Mayer K.F."/>
            <person name="Schwartz D.C."/>
            <person name="Town C.D."/>
        </authorList>
    </citation>
    <scope>GENOME REANNOTATION</scope>
    <source>
        <strain evidence="1">A17</strain>
        <strain evidence="2 3">cv. Jemalong A17</strain>
    </source>
</reference>
<reference evidence="1 3" key="1">
    <citation type="journal article" date="2011" name="Nature">
        <title>The Medicago genome provides insight into the evolution of rhizobial symbioses.</title>
        <authorList>
            <person name="Young N.D."/>
            <person name="Debelle F."/>
            <person name="Oldroyd G.E."/>
            <person name="Geurts R."/>
            <person name="Cannon S.B."/>
            <person name="Udvardi M.K."/>
            <person name="Benedito V.A."/>
            <person name="Mayer K.F."/>
            <person name="Gouzy J."/>
            <person name="Schoof H."/>
            <person name="Van de Peer Y."/>
            <person name="Proost S."/>
            <person name="Cook D.R."/>
            <person name="Meyers B.C."/>
            <person name="Spannagl M."/>
            <person name="Cheung F."/>
            <person name="De Mita S."/>
            <person name="Krishnakumar V."/>
            <person name="Gundlach H."/>
            <person name="Zhou S."/>
            <person name="Mudge J."/>
            <person name="Bharti A.K."/>
            <person name="Murray J.D."/>
            <person name="Naoumkina M.A."/>
            <person name="Rosen B."/>
            <person name="Silverstein K.A."/>
            <person name="Tang H."/>
            <person name="Rombauts S."/>
            <person name="Zhao P.X."/>
            <person name="Zhou P."/>
            <person name="Barbe V."/>
            <person name="Bardou P."/>
            <person name="Bechner M."/>
            <person name="Bellec A."/>
            <person name="Berger A."/>
            <person name="Berges H."/>
            <person name="Bidwell S."/>
            <person name="Bisseling T."/>
            <person name="Choisne N."/>
            <person name="Couloux A."/>
            <person name="Denny R."/>
            <person name="Deshpande S."/>
            <person name="Dai X."/>
            <person name="Doyle J.J."/>
            <person name="Dudez A.M."/>
            <person name="Farmer A.D."/>
            <person name="Fouteau S."/>
            <person name="Franken C."/>
            <person name="Gibelin C."/>
            <person name="Gish J."/>
            <person name="Goldstein S."/>
            <person name="Gonzalez A.J."/>
            <person name="Green P.J."/>
            <person name="Hallab A."/>
            <person name="Hartog M."/>
            <person name="Hua A."/>
            <person name="Humphray S.J."/>
            <person name="Jeong D.H."/>
            <person name="Jing Y."/>
            <person name="Jocker A."/>
            <person name="Kenton S.M."/>
            <person name="Kim D.J."/>
            <person name="Klee K."/>
            <person name="Lai H."/>
            <person name="Lang C."/>
            <person name="Lin S."/>
            <person name="Macmil S.L."/>
            <person name="Magdelenat G."/>
            <person name="Matthews L."/>
            <person name="McCorrison J."/>
            <person name="Monaghan E.L."/>
            <person name="Mun J.H."/>
            <person name="Najar F.Z."/>
            <person name="Nicholson C."/>
            <person name="Noirot C."/>
            <person name="O'Bleness M."/>
            <person name="Paule C.R."/>
            <person name="Poulain J."/>
            <person name="Prion F."/>
            <person name="Qin B."/>
            <person name="Qu C."/>
            <person name="Retzel E.F."/>
            <person name="Riddle C."/>
            <person name="Sallet E."/>
            <person name="Samain S."/>
            <person name="Samson N."/>
            <person name="Sanders I."/>
            <person name="Saurat O."/>
            <person name="Scarpelli C."/>
            <person name="Schiex T."/>
            <person name="Segurens B."/>
            <person name="Severin A.J."/>
            <person name="Sherrier D.J."/>
            <person name="Shi R."/>
            <person name="Sims S."/>
            <person name="Singer S.R."/>
            <person name="Sinharoy S."/>
            <person name="Sterck L."/>
            <person name="Viollet A."/>
            <person name="Wang B.B."/>
            <person name="Wang K."/>
            <person name="Wang M."/>
            <person name="Wang X."/>
            <person name="Warfsmann J."/>
            <person name="Weissenbach J."/>
            <person name="White D.D."/>
            <person name="White J.D."/>
            <person name="Wiley G.B."/>
            <person name="Wincker P."/>
            <person name="Xing Y."/>
            <person name="Yang L."/>
            <person name="Yao Z."/>
            <person name="Ying F."/>
            <person name="Zhai J."/>
            <person name="Zhou L."/>
            <person name="Zuber A."/>
            <person name="Denarie J."/>
            <person name="Dixon R.A."/>
            <person name="May G.D."/>
            <person name="Schwartz D.C."/>
            <person name="Rogers J."/>
            <person name="Quetier F."/>
            <person name="Town C.D."/>
            <person name="Roe B.A."/>
        </authorList>
    </citation>
    <scope>NUCLEOTIDE SEQUENCE [LARGE SCALE GENOMIC DNA]</scope>
    <source>
        <strain evidence="1">A17</strain>
        <strain evidence="2 3">cv. Jemalong A17</strain>
    </source>
</reference>
<name>A0A072TUT0_MEDTR</name>